<dbReference type="AlphaFoldDB" id="A0A6A4ZAP7"/>
<dbReference type="GO" id="GO:0043041">
    <property type="term" value="P:amino acid activation for nonribosomal peptide biosynthetic process"/>
    <property type="evidence" value="ECO:0007669"/>
    <property type="project" value="TreeGrafter"/>
</dbReference>
<dbReference type="PROSITE" id="PS00455">
    <property type="entry name" value="AMP_BINDING"/>
    <property type="match status" value="1"/>
</dbReference>
<organism evidence="2">
    <name type="scientific">Aphanomyces stellatus</name>
    <dbReference type="NCBI Taxonomy" id="120398"/>
    <lineage>
        <taxon>Eukaryota</taxon>
        <taxon>Sar</taxon>
        <taxon>Stramenopiles</taxon>
        <taxon>Oomycota</taxon>
        <taxon>Saprolegniomycetes</taxon>
        <taxon>Saprolegniales</taxon>
        <taxon>Verrucalvaceae</taxon>
        <taxon>Aphanomyces</taxon>
    </lineage>
</organism>
<sequence>MSVHSIFHAVEANRGAILAHSFTGLVDIKRWSGVEGELFDTLFLYQQSPDMPRIDDGKDMQVFEMEESPYSHEYAVELVLVPTETCMRVQAFFNPKLISPSFSRWMLVEFDHALLQLCNLVHEDGATATLFELSPAQTQVIETVSFGPRSPLPYELLHHAFEERTKQHPDVRAIEFEGAGLTYGELNDLANTLAATLSAMGVGVGCRVAVIMDRCLEFPLGLLAVLKVGAAIMPLDASFPINRLEFMLRDANATVVVTTTLHQERMDKMNLTLDVVGIAVADLAKSHPSYVACTAATGSDEAFIVYTSGSTGNPKGIPVTHASAVNAVQSWSKEAGIGDGLRVLQFMAIGFDACMWETWGSLSHGSCLVFRGQDIEASIAIADVLMCTPTALQHLGHPSLYPNLKYVIAAGEACPTSLKTLWASTVELINVYGPSECAILTHLSVMTPITAVSVGKPISNVKSYILDNQQNHVPIGVIGEIYSSGICVSPGYINLPSQTEERFIPDPFVGGSQMMFRTGDLGRILPNGKFEVLGRKDNQVKLKGY</sequence>
<name>A0A6A4ZAP7_9STRA</name>
<dbReference type="OrthoDB" id="75981at2759"/>
<feature type="domain" description="AMP-dependent synthetase/ligase" evidence="1">
    <location>
        <begin position="161"/>
        <end position="492"/>
    </location>
</feature>
<dbReference type="CDD" id="cd05930">
    <property type="entry name" value="A_NRPS"/>
    <property type="match status" value="1"/>
</dbReference>
<dbReference type="GO" id="GO:0005737">
    <property type="term" value="C:cytoplasm"/>
    <property type="evidence" value="ECO:0007669"/>
    <property type="project" value="TreeGrafter"/>
</dbReference>
<dbReference type="PANTHER" id="PTHR45527:SF1">
    <property type="entry name" value="FATTY ACID SYNTHASE"/>
    <property type="match status" value="1"/>
</dbReference>
<comment type="caution">
    <text evidence="2">The sequence shown here is derived from an EMBL/GenBank/DDBJ whole genome shotgun (WGS) entry which is preliminary data.</text>
</comment>
<dbReference type="NCBIfam" id="TIGR01733">
    <property type="entry name" value="AA-adenyl-dom"/>
    <property type="match status" value="1"/>
</dbReference>
<dbReference type="InterPro" id="IPR010071">
    <property type="entry name" value="AA_adenyl_dom"/>
</dbReference>
<dbReference type="SUPFAM" id="SSF52777">
    <property type="entry name" value="CoA-dependent acyltransferases"/>
    <property type="match status" value="1"/>
</dbReference>
<dbReference type="EMBL" id="VJMH01002665">
    <property type="protein sequence ID" value="KAF0707992.1"/>
    <property type="molecule type" value="Genomic_DNA"/>
</dbReference>
<dbReference type="InterPro" id="IPR042099">
    <property type="entry name" value="ANL_N_sf"/>
</dbReference>
<dbReference type="InterPro" id="IPR000873">
    <property type="entry name" value="AMP-dep_synth/lig_dom"/>
</dbReference>
<dbReference type="Gene3D" id="3.30.559.30">
    <property type="entry name" value="Nonribosomal peptide synthetase, condensation domain"/>
    <property type="match status" value="1"/>
</dbReference>
<accession>A0A6A4ZAP7</accession>
<dbReference type="InterPro" id="IPR020845">
    <property type="entry name" value="AMP-binding_CS"/>
</dbReference>
<gene>
    <name evidence="2" type="ORF">As57867_006461</name>
</gene>
<proteinExistence type="predicted"/>
<dbReference type="Pfam" id="PF00501">
    <property type="entry name" value="AMP-binding"/>
    <property type="match status" value="1"/>
</dbReference>
<evidence type="ECO:0000259" key="1">
    <source>
        <dbReference type="Pfam" id="PF00501"/>
    </source>
</evidence>
<feature type="non-terminal residue" evidence="2">
    <location>
        <position position="545"/>
    </location>
</feature>
<dbReference type="Gene3D" id="3.40.50.12780">
    <property type="entry name" value="N-terminal domain of ligase-like"/>
    <property type="match status" value="1"/>
</dbReference>
<dbReference type="GO" id="GO:0044550">
    <property type="term" value="P:secondary metabolite biosynthetic process"/>
    <property type="evidence" value="ECO:0007669"/>
    <property type="project" value="TreeGrafter"/>
</dbReference>
<protein>
    <recommendedName>
        <fullName evidence="1">AMP-dependent synthetase/ligase domain-containing protein</fullName>
    </recommendedName>
</protein>
<reference evidence="2" key="1">
    <citation type="submission" date="2019-06" db="EMBL/GenBank/DDBJ databases">
        <title>Genomics analysis of Aphanomyces spp. identifies a new class of oomycete effector associated with host adaptation.</title>
        <authorList>
            <person name="Gaulin E."/>
        </authorList>
    </citation>
    <scope>NUCLEOTIDE SEQUENCE</scope>
    <source>
        <strain evidence="2">CBS 578.67</strain>
    </source>
</reference>
<dbReference type="FunFam" id="3.40.50.980:FF:000001">
    <property type="entry name" value="Non-ribosomal peptide synthetase"/>
    <property type="match status" value="1"/>
</dbReference>
<dbReference type="PANTHER" id="PTHR45527">
    <property type="entry name" value="NONRIBOSOMAL PEPTIDE SYNTHETASE"/>
    <property type="match status" value="1"/>
</dbReference>
<evidence type="ECO:0000313" key="2">
    <source>
        <dbReference type="EMBL" id="KAF0707992.1"/>
    </source>
</evidence>
<dbReference type="GO" id="GO:0031177">
    <property type="term" value="F:phosphopantetheine binding"/>
    <property type="evidence" value="ECO:0007669"/>
    <property type="project" value="TreeGrafter"/>
</dbReference>
<dbReference type="SUPFAM" id="SSF56801">
    <property type="entry name" value="Acetyl-CoA synthetase-like"/>
    <property type="match status" value="1"/>
</dbReference>